<dbReference type="Pfam" id="PF01770">
    <property type="entry name" value="Folate_carrier"/>
    <property type="match status" value="1"/>
</dbReference>
<dbReference type="PANTHER" id="PTHR10686">
    <property type="entry name" value="FOLATE TRANSPORTER"/>
    <property type="match status" value="1"/>
</dbReference>
<keyword evidence="3" id="KW-1133">Transmembrane helix</keyword>
<feature type="chain" id="PRO_5042058244" description="Thiamine transporter 1" evidence="4">
    <location>
        <begin position="20"/>
        <end position="482"/>
    </location>
</feature>
<evidence type="ECO:0008006" key="7">
    <source>
        <dbReference type="Google" id="ProtNLM"/>
    </source>
</evidence>
<feature type="transmembrane region" description="Helical" evidence="3">
    <location>
        <begin position="161"/>
        <end position="182"/>
    </location>
</feature>
<dbReference type="PIRSF" id="PIRSF028739">
    <property type="entry name" value="Folate_carrier"/>
    <property type="match status" value="1"/>
</dbReference>
<feature type="transmembrane region" description="Helical" evidence="3">
    <location>
        <begin position="46"/>
        <end position="66"/>
    </location>
</feature>
<evidence type="ECO:0000256" key="4">
    <source>
        <dbReference type="SAM" id="SignalP"/>
    </source>
</evidence>
<dbReference type="Proteomes" id="UP001233999">
    <property type="component" value="Unassembled WGS sequence"/>
</dbReference>
<feature type="transmembrane region" description="Helical" evidence="3">
    <location>
        <begin position="357"/>
        <end position="377"/>
    </location>
</feature>
<dbReference type="PANTHER" id="PTHR10686:SF18">
    <property type="entry name" value="IP11787P-RELATED"/>
    <property type="match status" value="1"/>
</dbReference>
<feature type="transmembrane region" description="Helical" evidence="3">
    <location>
        <begin position="269"/>
        <end position="287"/>
    </location>
</feature>
<feature type="transmembrane region" description="Helical" evidence="3">
    <location>
        <begin position="307"/>
        <end position="327"/>
    </location>
</feature>
<dbReference type="InterPro" id="IPR036259">
    <property type="entry name" value="MFS_trans_sf"/>
</dbReference>
<evidence type="ECO:0000256" key="3">
    <source>
        <dbReference type="SAM" id="Phobius"/>
    </source>
</evidence>
<keyword evidence="2" id="KW-0813">Transport</keyword>
<name>A0AAD8E8S9_DIPPU</name>
<dbReference type="GO" id="GO:0005886">
    <property type="term" value="C:plasma membrane"/>
    <property type="evidence" value="ECO:0007669"/>
    <property type="project" value="UniProtKB-UniRule"/>
</dbReference>
<feature type="signal peptide" evidence="4">
    <location>
        <begin position="1"/>
        <end position="19"/>
    </location>
</feature>
<feature type="transmembrane region" description="Helical" evidence="3">
    <location>
        <begin position="137"/>
        <end position="155"/>
    </location>
</feature>
<keyword evidence="6" id="KW-1185">Reference proteome</keyword>
<dbReference type="Gene3D" id="1.20.1250.20">
    <property type="entry name" value="MFS general substrate transporter like domains"/>
    <property type="match status" value="1"/>
</dbReference>
<dbReference type="InterPro" id="IPR002666">
    <property type="entry name" value="Folate_carrier"/>
</dbReference>
<protein>
    <recommendedName>
        <fullName evidence="7">Thiamine transporter 1</fullName>
    </recommendedName>
</protein>
<dbReference type="AlphaFoldDB" id="A0AAD8E8S9"/>
<dbReference type="SUPFAM" id="SSF103473">
    <property type="entry name" value="MFS general substrate transporter"/>
    <property type="match status" value="1"/>
</dbReference>
<keyword evidence="4" id="KW-0732">Signal</keyword>
<evidence type="ECO:0000313" key="6">
    <source>
        <dbReference type="Proteomes" id="UP001233999"/>
    </source>
</evidence>
<comment type="caution">
    <text evidence="5">The sequence shown here is derived from an EMBL/GenBank/DDBJ whole genome shotgun (WGS) entry which is preliminary data.</text>
</comment>
<feature type="transmembrane region" description="Helical" evidence="3">
    <location>
        <begin position="103"/>
        <end position="121"/>
    </location>
</feature>
<feature type="transmembrane region" description="Helical" evidence="3">
    <location>
        <begin position="389"/>
        <end position="412"/>
    </location>
</feature>
<comment type="subcellular location">
    <subcellularLocation>
        <location evidence="2">Membrane</location>
        <topology evidence="2">Multi-pass membrane protein</topology>
    </subcellularLocation>
</comment>
<keyword evidence="2 3" id="KW-0472">Membrane</keyword>
<reference evidence="5" key="2">
    <citation type="submission" date="2023-05" db="EMBL/GenBank/DDBJ databases">
        <authorList>
            <person name="Fouks B."/>
        </authorList>
    </citation>
    <scope>NUCLEOTIDE SEQUENCE</scope>
    <source>
        <strain evidence="5">Stay&amp;Tobe</strain>
        <tissue evidence="5">Testes</tissue>
    </source>
</reference>
<comment type="similarity">
    <text evidence="1 2">Belongs to the reduced folate carrier (RFC) transporter (TC 2.A.48) family.</text>
</comment>
<feature type="transmembrane region" description="Helical" evidence="3">
    <location>
        <begin position="432"/>
        <end position="450"/>
    </location>
</feature>
<dbReference type="GO" id="GO:0090482">
    <property type="term" value="F:vitamin transmembrane transporter activity"/>
    <property type="evidence" value="ECO:0007669"/>
    <property type="project" value="InterPro"/>
</dbReference>
<keyword evidence="3" id="KW-0812">Transmembrane</keyword>
<feature type="transmembrane region" description="Helical" evidence="3">
    <location>
        <begin position="73"/>
        <end position="91"/>
    </location>
</feature>
<organism evidence="5 6">
    <name type="scientific">Diploptera punctata</name>
    <name type="common">Pacific beetle cockroach</name>
    <dbReference type="NCBI Taxonomy" id="6984"/>
    <lineage>
        <taxon>Eukaryota</taxon>
        <taxon>Metazoa</taxon>
        <taxon>Ecdysozoa</taxon>
        <taxon>Arthropoda</taxon>
        <taxon>Hexapoda</taxon>
        <taxon>Insecta</taxon>
        <taxon>Pterygota</taxon>
        <taxon>Neoptera</taxon>
        <taxon>Polyneoptera</taxon>
        <taxon>Dictyoptera</taxon>
        <taxon>Blattodea</taxon>
        <taxon>Blaberoidea</taxon>
        <taxon>Blaberidae</taxon>
        <taxon>Diplopterinae</taxon>
        <taxon>Diploptera</taxon>
    </lineage>
</organism>
<reference evidence="5" key="1">
    <citation type="journal article" date="2023" name="IScience">
        <title>Live-bearing cockroach genome reveals convergent evolutionary mechanisms linked to viviparity in insects and beyond.</title>
        <authorList>
            <person name="Fouks B."/>
            <person name="Harrison M.C."/>
            <person name="Mikhailova A.A."/>
            <person name="Marchal E."/>
            <person name="English S."/>
            <person name="Carruthers M."/>
            <person name="Jennings E.C."/>
            <person name="Chiamaka E.L."/>
            <person name="Frigard R.A."/>
            <person name="Pippel M."/>
            <person name="Attardo G.M."/>
            <person name="Benoit J.B."/>
            <person name="Bornberg-Bauer E."/>
            <person name="Tobe S.S."/>
        </authorList>
    </citation>
    <scope>NUCLEOTIDE SEQUENCE</scope>
    <source>
        <strain evidence="5">Stay&amp;Tobe</strain>
    </source>
</reference>
<gene>
    <name evidence="5" type="ORF">L9F63_023326</name>
</gene>
<evidence type="ECO:0000256" key="1">
    <source>
        <dbReference type="ARBA" id="ARBA00005773"/>
    </source>
</evidence>
<dbReference type="NCBIfam" id="TIGR00806">
    <property type="entry name" value="rfc"/>
    <property type="match status" value="1"/>
</dbReference>
<sequence length="482" mass="55421">METWLKYSLLLCVFGFVKELRPSEPFVTHYLTDQRWKNFTEGDIESIFSTGTYAYLIEIAFVFLLTDFLRYKPVIILEGMFAIITWSLLIWGETTFQMQVMEVFYSFFWATEVAYYTYIYAQVDARHYQKVTSHTRAAYLFGRAFSGIVSQILVWTNAMDYYQLNFLTLGAVCFATVWALFIPRVKHSIYFYRDNKRKEVDGIDNKAVDLSELVDDIKTVTSPSGNDFIDEMTENNKITIYIRSKMAFYYLWDDFKTAYTNIYVIKWSLWWAFATCGFFQVLNYVQLIWQNVIENSGEKLQNGIVEAAYTLIGGATSLGCGWLRFNWQVLGESTLALCSIIQGILLIIIATADTMAVEYICYVCYGVLYHTMITVANTEVAKQLREDSYGLIFGVNMFVALVFQSVLTIIVVDENGPLALSPEMQFKTYGGYYLVLGILFGFAALYTVIFKRETCNAKLWLPKNSESLTSLSVGETDQNNSQ</sequence>
<evidence type="ECO:0000256" key="2">
    <source>
        <dbReference type="PIRNR" id="PIRNR028739"/>
    </source>
</evidence>
<accession>A0AAD8E8S9</accession>
<proteinExistence type="inferred from homology"/>
<dbReference type="EMBL" id="JASPKZ010007909">
    <property type="protein sequence ID" value="KAJ9581500.1"/>
    <property type="molecule type" value="Genomic_DNA"/>
</dbReference>
<evidence type="ECO:0000313" key="5">
    <source>
        <dbReference type="EMBL" id="KAJ9581500.1"/>
    </source>
</evidence>
<feature type="transmembrane region" description="Helical" evidence="3">
    <location>
        <begin position="334"/>
        <end position="351"/>
    </location>
</feature>